<feature type="transmembrane region" description="Helical" evidence="1">
    <location>
        <begin position="6"/>
        <end position="26"/>
    </location>
</feature>
<gene>
    <name evidence="2" type="ORF">NIOZUU159_00177</name>
</gene>
<proteinExistence type="predicted"/>
<protein>
    <submittedName>
        <fullName evidence="2">Uncharacterized protein</fullName>
    </submittedName>
</protein>
<keyword evidence="1" id="KW-1133">Transmembrane helix</keyword>
<feature type="transmembrane region" description="Helical" evidence="1">
    <location>
        <begin position="38"/>
        <end position="57"/>
    </location>
</feature>
<reference evidence="2" key="1">
    <citation type="submission" date="2020-08" db="EMBL/GenBank/DDBJ databases">
        <title>Bridging the membrane lipid divide: bacteria of the FCB group superphylum have the potential to synthesize archaeal ether lipids.</title>
        <authorList>
            <person name="Villanueva L."/>
            <person name="von Meijenfeldt F.A.B."/>
            <person name="Westbye A.B."/>
            <person name="Yadav S."/>
            <person name="Hopmans E.C."/>
            <person name="Dutilh B.E."/>
            <person name="Sinninghe Damste J.S."/>
        </authorList>
    </citation>
    <scope>NUCLEOTIDE SEQUENCE</scope>
    <source>
        <strain evidence="2">NIOZ-UU159</strain>
    </source>
</reference>
<organism evidence="2">
    <name type="scientific">Virus NIOZ-UU159</name>
    <dbReference type="NCBI Taxonomy" id="2763270"/>
    <lineage>
        <taxon>Viruses</taxon>
    </lineage>
</organism>
<sequence length="66" mass="7685">MIEILFILLILGIFIASLLAFIYSLICFGYSGSRTDKIIGLIIAWLFGPFYWIYYMSNNNYCKSKK</sequence>
<keyword evidence="1" id="KW-0472">Membrane</keyword>
<dbReference type="EMBL" id="MW030593">
    <property type="protein sequence ID" value="QPI16683.1"/>
    <property type="molecule type" value="Genomic_DNA"/>
</dbReference>
<evidence type="ECO:0000256" key="1">
    <source>
        <dbReference type="SAM" id="Phobius"/>
    </source>
</evidence>
<keyword evidence="1" id="KW-0812">Transmembrane</keyword>
<evidence type="ECO:0000313" key="2">
    <source>
        <dbReference type="EMBL" id="QPI16683.1"/>
    </source>
</evidence>
<name>A0A7S9SUQ3_9VIRU</name>
<accession>A0A7S9SUQ3</accession>